<organism evidence="7 8">
    <name type="scientific">Exidia glandulosa HHB12029</name>
    <dbReference type="NCBI Taxonomy" id="1314781"/>
    <lineage>
        <taxon>Eukaryota</taxon>
        <taxon>Fungi</taxon>
        <taxon>Dikarya</taxon>
        <taxon>Basidiomycota</taxon>
        <taxon>Agaricomycotina</taxon>
        <taxon>Agaricomycetes</taxon>
        <taxon>Auriculariales</taxon>
        <taxon>Exidiaceae</taxon>
        <taxon>Exidia</taxon>
    </lineage>
</organism>
<reference evidence="7 8" key="1">
    <citation type="journal article" date="2016" name="Mol. Biol. Evol.">
        <title>Comparative Genomics of Early-Diverging Mushroom-Forming Fungi Provides Insights into the Origins of Lignocellulose Decay Capabilities.</title>
        <authorList>
            <person name="Nagy L.G."/>
            <person name="Riley R."/>
            <person name="Tritt A."/>
            <person name="Adam C."/>
            <person name="Daum C."/>
            <person name="Floudas D."/>
            <person name="Sun H."/>
            <person name="Yadav J.S."/>
            <person name="Pangilinan J."/>
            <person name="Larsson K.H."/>
            <person name="Matsuura K."/>
            <person name="Barry K."/>
            <person name="Labutti K."/>
            <person name="Kuo R."/>
            <person name="Ohm R.A."/>
            <person name="Bhattacharya S.S."/>
            <person name="Shirouzu T."/>
            <person name="Yoshinaga Y."/>
            <person name="Martin F.M."/>
            <person name="Grigoriev I.V."/>
            <person name="Hibbett D.S."/>
        </authorList>
    </citation>
    <scope>NUCLEOTIDE SEQUENCE [LARGE SCALE GENOMIC DNA]</scope>
    <source>
        <strain evidence="7 8">HHB12029</strain>
    </source>
</reference>
<evidence type="ECO:0000256" key="1">
    <source>
        <dbReference type="ARBA" id="ARBA00005896"/>
    </source>
</evidence>
<sequence length="330" mass="36536">MIFSASAPNLDHTMTVVHAPSLLGPSTDLTPALGTVYSSDTQLSQLLESDDALKTVARLTSERGVLFFRKQDMTLPQQKILIEKLGAMTNRPADAGLHRGPMSEHRVAELGAETSVIASYGGIARAGVVPGTLASTGWHSDISFEKVGSDYAMLKVHTLPRTGGDTLWGSMYEAYDRLSPRWKKLVEGTTCVHDGNFFHETAKLEGRTILSPRGHPDNAGEDLSAVHPVVRTHPLTGRRFLFVNPVYSKRILELTPPESDATLAYLFKHIVENHDLQLRYCWEKDDIAVWDNRCTVHCATNDYGNALREGYRVVGVGEKSFFDPDYEPKK</sequence>
<dbReference type="PANTHER" id="PTHR30468:SF10">
    <property type="entry name" value="TAUD_TFDA-LIKE DOMAIN-CONTAINING PROTEIN"/>
    <property type="match status" value="1"/>
</dbReference>
<dbReference type="InterPro" id="IPR051323">
    <property type="entry name" value="AtsK-like"/>
</dbReference>
<evidence type="ECO:0000256" key="2">
    <source>
        <dbReference type="ARBA" id="ARBA00022723"/>
    </source>
</evidence>
<dbReference type="InParanoid" id="A0A165M078"/>
<proteinExistence type="inferred from homology"/>
<keyword evidence="3 7" id="KW-0223">Dioxygenase</keyword>
<dbReference type="Gene3D" id="3.60.130.10">
    <property type="entry name" value="Clavaminate synthase-like"/>
    <property type="match status" value="1"/>
</dbReference>
<accession>A0A165M078</accession>
<evidence type="ECO:0000256" key="4">
    <source>
        <dbReference type="ARBA" id="ARBA00023002"/>
    </source>
</evidence>
<dbReference type="GO" id="GO:0046872">
    <property type="term" value="F:metal ion binding"/>
    <property type="evidence" value="ECO:0007669"/>
    <property type="project" value="UniProtKB-KW"/>
</dbReference>
<dbReference type="Proteomes" id="UP000077266">
    <property type="component" value="Unassembled WGS sequence"/>
</dbReference>
<keyword evidence="2" id="KW-0479">Metal-binding</keyword>
<dbReference type="InterPro" id="IPR003819">
    <property type="entry name" value="TauD/TfdA-like"/>
</dbReference>
<dbReference type="InterPro" id="IPR042098">
    <property type="entry name" value="TauD-like_sf"/>
</dbReference>
<dbReference type="PANTHER" id="PTHR30468">
    <property type="entry name" value="ALPHA-KETOGLUTARATE-DEPENDENT SULFONATE DIOXYGENASE"/>
    <property type="match status" value="1"/>
</dbReference>
<dbReference type="SUPFAM" id="SSF51197">
    <property type="entry name" value="Clavaminate synthase-like"/>
    <property type="match status" value="1"/>
</dbReference>
<dbReference type="EMBL" id="KV425917">
    <property type="protein sequence ID" value="KZV98581.1"/>
    <property type="molecule type" value="Genomic_DNA"/>
</dbReference>
<dbReference type="GO" id="GO:0005737">
    <property type="term" value="C:cytoplasm"/>
    <property type="evidence" value="ECO:0007669"/>
    <property type="project" value="TreeGrafter"/>
</dbReference>
<dbReference type="OrthoDB" id="10257314at2759"/>
<name>A0A165M078_EXIGL</name>
<dbReference type="STRING" id="1314781.A0A165M078"/>
<evidence type="ECO:0000313" key="7">
    <source>
        <dbReference type="EMBL" id="KZV98581.1"/>
    </source>
</evidence>
<evidence type="ECO:0000256" key="3">
    <source>
        <dbReference type="ARBA" id="ARBA00022964"/>
    </source>
</evidence>
<dbReference type="GO" id="GO:0016706">
    <property type="term" value="F:2-oxoglutarate-dependent dioxygenase activity"/>
    <property type="evidence" value="ECO:0007669"/>
    <property type="project" value="TreeGrafter"/>
</dbReference>
<evidence type="ECO:0000256" key="5">
    <source>
        <dbReference type="ARBA" id="ARBA00023004"/>
    </source>
</evidence>
<keyword evidence="5" id="KW-0408">Iron</keyword>
<keyword evidence="4" id="KW-0560">Oxidoreductase</keyword>
<dbReference type="Pfam" id="PF02668">
    <property type="entry name" value="TauD"/>
    <property type="match status" value="1"/>
</dbReference>
<comment type="similarity">
    <text evidence="1">Belongs to the TfdA dioxygenase family.</text>
</comment>
<dbReference type="AlphaFoldDB" id="A0A165M078"/>
<evidence type="ECO:0000259" key="6">
    <source>
        <dbReference type="Pfam" id="PF02668"/>
    </source>
</evidence>
<evidence type="ECO:0000313" key="8">
    <source>
        <dbReference type="Proteomes" id="UP000077266"/>
    </source>
</evidence>
<gene>
    <name evidence="7" type="ORF">EXIGLDRAFT_832135</name>
</gene>
<keyword evidence="8" id="KW-1185">Reference proteome</keyword>
<protein>
    <submittedName>
        <fullName evidence="7">Taurine catabolism dioxygenase</fullName>
    </submittedName>
</protein>
<feature type="domain" description="TauD/TfdA-like" evidence="6">
    <location>
        <begin position="27"/>
        <end position="313"/>
    </location>
</feature>